<gene>
    <name evidence="4" type="ORF">PAECIP111893_03991</name>
</gene>
<accession>A0ABM9CLR6</accession>
<organism evidence="4 5">
    <name type="scientific">Paenibacillus plantiphilus</name>
    <dbReference type="NCBI Taxonomy" id="2905650"/>
    <lineage>
        <taxon>Bacteria</taxon>
        <taxon>Bacillati</taxon>
        <taxon>Bacillota</taxon>
        <taxon>Bacilli</taxon>
        <taxon>Bacillales</taxon>
        <taxon>Paenibacillaceae</taxon>
        <taxon>Paenibacillus</taxon>
    </lineage>
</organism>
<keyword evidence="1" id="KW-0677">Repeat</keyword>
<dbReference type="PROSITE" id="PS50088">
    <property type="entry name" value="ANK_REPEAT"/>
    <property type="match status" value="1"/>
</dbReference>
<evidence type="ECO:0000256" key="2">
    <source>
        <dbReference type="ARBA" id="ARBA00023043"/>
    </source>
</evidence>
<keyword evidence="2 3" id="KW-0040">ANK repeat</keyword>
<evidence type="ECO:0000256" key="3">
    <source>
        <dbReference type="PROSITE-ProRule" id="PRU00023"/>
    </source>
</evidence>
<dbReference type="EMBL" id="CAKMMF010000025">
    <property type="protein sequence ID" value="CAH1215632.1"/>
    <property type="molecule type" value="Genomic_DNA"/>
</dbReference>
<evidence type="ECO:0008006" key="6">
    <source>
        <dbReference type="Google" id="ProtNLM"/>
    </source>
</evidence>
<comment type="caution">
    <text evidence="4">The sequence shown here is derived from an EMBL/GenBank/DDBJ whole genome shotgun (WGS) entry which is preliminary data.</text>
</comment>
<feature type="repeat" description="ANK" evidence="3">
    <location>
        <begin position="111"/>
        <end position="143"/>
    </location>
</feature>
<dbReference type="PANTHER" id="PTHR24198">
    <property type="entry name" value="ANKYRIN REPEAT AND PROTEIN KINASE DOMAIN-CONTAINING PROTEIN"/>
    <property type="match status" value="1"/>
</dbReference>
<dbReference type="PANTHER" id="PTHR24198:SF165">
    <property type="entry name" value="ANKYRIN REPEAT-CONTAINING PROTEIN-RELATED"/>
    <property type="match status" value="1"/>
</dbReference>
<evidence type="ECO:0000313" key="5">
    <source>
        <dbReference type="Proteomes" id="UP000838686"/>
    </source>
</evidence>
<sequence>MMRRIYAIGVLLLCLVALTGCSIVERVLNSQQSEQVRTDGIFTELNAAIRKGNLNEVQRLLDEGASPNIAADYGVGAESIPVGNLSLAVNFNEDPGPMVKLLLEAGADPSEDFPAMHDAIEKGNLEVVELLIQYGADVDSGLQSAVMFDQVAIVRRLLDYGADPNKGVTIAKTTYNTDILKLLEDAGATIDNRPRHETHPEDYKTEDGVRVRIR</sequence>
<dbReference type="SMART" id="SM00248">
    <property type="entry name" value="ANK"/>
    <property type="match status" value="3"/>
</dbReference>
<reference evidence="4" key="1">
    <citation type="submission" date="2022-01" db="EMBL/GenBank/DDBJ databases">
        <authorList>
            <person name="Criscuolo A."/>
        </authorList>
    </citation>
    <scope>NUCLEOTIDE SEQUENCE</scope>
    <source>
        <strain evidence="4">CIP111893</strain>
    </source>
</reference>
<proteinExistence type="predicted"/>
<dbReference type="PROSITE" id="PS51257">
    <property type="entry name" value="PROKAR_LIPOPROTEIN"/>
    <property type="match status" value="1"/>
</dbReference>
<dbReference type="Gene3D" id="1.25.40.20">
    <property type="entry name" value="Ankyrin repeat-containing domain"/>
    <property type="match status" value="1"/>
</dbReference>
<name>A0ABM9CLR6_9BACL</name>
<dbReference type="InterPro" id="IPR002110">
    <property type="entry name" value="Ankyrin_rpt"/>
</dbReference>
<dbReference type="SUPFAM" id="SSF48403">
    <property type="entry name" value="Ankyrin repeat"/>
    <property type="match status" value="1"/>
</dbReference>
<evidence type="ECO:0000313" key="4">
    <source>
        <dbReference type="EMBL" id="CAH1215632.1"/>
    </source>
</evidence>
<dbReference type="Proteomes" id="UP000838686">
    <property type="component" value="Unassembled WGS sequence"/>
</dbReference>
<dbReference type="InterPro" id="IPR036770">
    <property type="entry name" value="Ankyrin_rpt-contain_sf"/>
</dbReference>
<protein>
    <recommendedName>
        <fullName evidence="6">Ankyrin repeat-containing protein</fullName>
    </recommendedName>
</protein>
<dbReference type="RefSeq" id="WP_236344337.1">
    <property type="nucleotide sequence ID" value="NZ_CAKMMF010000025.1"/>
</dbReference>
<evidence type="ECO:0000256" key="1">
    <source>
        <dbReference type="ARBA" id="ARBA00022737"/>
    </source>
</evidence>
<keyword evidence="5" id="KW-1185">Reference proteome</keyword>
<dbReference type="Pfam" id="PF12796">
    <property type="entry name" value="Ank_2"/>
    <property type="match status" value="1"/>
</dbReference>
<dbReference type="PROSITE" id="PS50297">
    <property type="entry name" value="ANK_REP_REGION"/>
    <property type="match status" value="1"/>
</dbReference>